<evidence type="ECO:0000256" key="7">
    <source>
        <dbReference type="ARBA" id="ARBA00023157"/>
    </source>
</evidence>
<evidence type="ECO:0000313" key="16">
    <source>
        <dbReference type="Proteomes" id="UP000199183"/>
    </source>
</evidence>
<comment type="similarity">
    <text evidence="10">Belongs to the peroxiredoxin family. BCP/PrxQ subfamily.</text>
</comment>
<evidence type="ECO:0000256" key="1">
    <source>
        <dbReference type="ARBA" id="ARBA00003330"/>
    </source>
</evidence>
<evidence type="ECO:0000256" key="6">
    <source>
        <dbReference type="ARBA" id="ARBA00023002"/>
    </source>
</evidence>
<dbReference type="EMBL" id="FNRY01000001">
    <property type="protein sequence ID" value="SEB94735.1"/>
    <property type="molecule type" value="Genomic_DNA"/>
</dbReference>
<dbReference type="AlphaFoldDB" id="A0A1H4NIN0"/>
<dbReference type="InterPro" id="IPR013766">
    <property type="entry name" value="Thioredoxin_domain"/>
</dbReference>
<keyword evidence="8" id="KW-0676">Redox-active center</keyword>
<evidence type="ECO:0000256" key="12">
    <source>
        <dbReference type="ARBA" id="ARBA00049091"/>
    </source>
</evidence>
<dbReference type="FunFam" id="3.40.30.10:FF:000007">
    <property type="entry name" value="Thioredoxin-dependent thiol peroxidase"/>
    <property type="match status" value="1"/>
</dbReference>
<keyword evidence="7" id="KW-1015">Disulfide bond</keyword>
<keyword evidence="16" id="KW-1185">Reference proteome</keyword>
<dbReference type="Pfam" id="PF00578">
    <property type="entry name" value="AhpC-TSA"/>
    <property type="match status" value="1"/>
</dbReference>
<comment type="function">
    <text evidence="1">Thiol-specific peroxidase that catalyzes the reduction of hydrogen peroxide and organic hydroperoxides to water and alcohols, respectively. Plays a role in cell protection against oxidative stress by detoxifying peroxides and as sensor of hydrogen peroxide-mediated signaling events.</text>
</comment>
<gene>
    <name evidence="15" type="ORF">SAMN04489806_2200</name>
</gene>
<evidence type="ECO:0000256" key="3">
    <source>
        <dbReference type="ARBA" id="ARBA00013017"/>
    </source>
</evidence>
<comment type="subunit">
    <text evidence="2">Monomer.</text>
</comment>
<evidence type="ECO:0000313" key="15">
    <source>
        <dbReference type="EMBL" id="SEB94735.1"/>
    </source>
</evidence>
<evidence type="ECO:0000256" key="5">
    <source>
        <dbReference type="ARBA" id="ARBA00022862"/>
    </source>
</evidence>
<protein>
    <recommendedName>
        <fullName evidence="3">thioredoxin-dependent peroxiredoxin</fullName>
        <ecNumber evidence="3">1.11.1.24</ecNumber>
    </recommendedName>
    <alternativeName>
        <fullName evidence="11">Bacterioferritin comigratory protein</fullName>
    </alternativeName>
    <alternativeName>
        <fullName evidence="9">Thioredoxin peroxidase</fullName>
    </alternativeName>
</protein>
<organism evidence="15 16">
    <name type="scientific">Paramicrobacterium humi</name>
    <dbReference type="NCBI Taxonomy" id="640635"/>
    <lineage>
        <taxon>Bacteria</taxon>
        <taxon>Bacillati</taxon>
        <taxon>Actinomycetota</taxon>
        <taxon>Actinomycetes</taxon>
        <taxon>Micrococcales</taxon>
        <taxon>Microbacteriaceae</taxon>
        <taxon>Paramicrobacterium</taxon>
    </lineage>
</organism>
<dbReference type="OrthoDB" id="9812811at2"/>
<dbReference type="InterPro" id="IPR050924">
    <property type="entry name" value="Peroxiredoxin_BCP/PrxQ"/>
</dbReference>
<evidence type="ECO:0000256" key="9">
    <source>
        <dbReference type="ARBA" id="ARBA00032824"/>
    </source>
</evidence>
<comment type="catalytic activity">
    <reaction evidence="12">
        <text>a hydroperoxide + [thioredoxin]-dithiol = an alcohol + [thioredoxin]-disulfide + H2O</text>
        <dbReference type="Rhea" id="RHEA:62620"/>
        <dbReference type="Rhea" id="RHEA-COMP:10698"/>
        <dbReference type="Rhea" id="RHEA-COMP:10700"/>
        <dbReference type="ChEBI" id="CHEBI:15377"/>
        <dbReference type="ChEBI" id="CHEBI:29950"/>
        <dbReference type="ChEBI" id="CHEBI:30879"/>
        <dbReference type="ChEBI" id="CHEBI:35924"/>
        <dbReference type="ChEBI" id="CHEBI:50058"/>
        <dbReference type="EC" id="1.11.1.24"/>
    </reaction>
</comment>
<dbReference type="Proteomes" id="UP000199183">
    <property type="component" value="Unassembled WGS sequence"/>
</dbReference>
<dbReference type="GO" id="GO:0005737">
    <property type="term" value="C:cytoplasm"/>
    <property type="evidence" value="ECO:0007669"/>
    <property type="project" value="TreeGrafter"/>
</dbReference>
<evidence type="ECO:0000256" key="10">
    <source>
        <dbReference type="ARBA" id="ARBA00038489"/>
    </source>
</evidence>
<dbReference type="PANTHER" id="PTHR42801:SF4">
    <property type="entry name" value="AHPC_TSA FAMILY PROTEIN"/>
    <property type="match status" value="1"/>
</dbReference>
<dbReference type="GO" id="GO:0045454">
    <property type="term" value="P:cell redox homeostasis"/>
    <property type="evidence" value="ECO:0007669"/>
    <property type="project" value="TreeGrafter"/>
</dbReference>
<dbReference type="GO" id="GO:0008379">
    <property type="term" value="F:thioredoxin peroxidase activity"/>
    <property type="evidence" value="ECO:0007669"/>
    <property type="project" value="TreeGrafter"/>
</dbReference>
<dbReference type="CDD" id="cd03017">
    <property type="entry name" value="PRX_BCP"/>
    <property type="match status" value="1"/>
</dbReference>
<dbReference type="GO" id="GO:0034599">
    <property type="term" value="P:cellular response to oxidative stress"/>
    <property type="evidence" value="ECO:0007669"/>
    <property type="project" value="TreeGrafter"/>
</dbReference>
<evidence type="ECO:0000256" key="8">
    <source>
        <dbReference type="ARBA" id="ARBA00023284"/>
    </source>
</evidence>
<evidence type="ECO:0000259" key="14">
    <source>
        <dbReference type="PROSITE" id="PS51352"/>
    </source>
</evidence>
<dbReference type="NCBIfam" id="NF006960">
    <property type="entry name" value="PRK09437.1"/>
    <property type="match status" value="1"/>
</dbReference>
<dbReference type="PANTHER" id="PTHR42801">
    <property type="entry name" value="THIOREDOXIN-DEPENDENT PEROXIDE REDUCTASE"/>
    <property type="match status" value="1"/>
</dbReference>
<dbReference type="SUPFAM" id="SSF52833">
    <property type="entry name" value="Thioredoxin-like"/>
    <property type="match status" value="1"/>
</dbReference>
<proteinExistence type="inferred from homology"/>
<sequence>MTNQLAIGDTAPDFTLEDSEGNTVSLSDYRGSNVVVYFYPKAATPGCTTEACDFRDSLASLEGAGYKVIGLSPDPVEALADFTADQKLTFPLLADPDAAVAKNWGAWGYKTRNGETREGILRSTFVIDGDGMVDLAEYDVDPNGHVARLREELGVDQPAQ</sequence>
<dbReference type="Gene3D" id="3.40.30.10">
    <property type="entry name" value="Glutaredoxin"/>
    <property type="match status" value="1"/>
</dbReference>
<dbReference type="InterPro" id="IPR024706">
    <property type="entry name" value="Peroxiredoxin_AhpC-typ"/>
</dbReference>
<dbReference type="RefSeq" id="WP_091183938.1">
    <property type="nucleotide sequence ID" value="NZ_FNRY01000001.1"/>
</dbReference>
<evidence type="ECO:0000256" key="2">
    <source>
        <dbReference type="ARBA" id="ARBA00011245"/>
    </source>
</evidence>
<evidence type="ECO:0000256" key="11">
    <source>
        <dbReference type="ARBA" id="ARBA00041373"/>
    </source>
</evidence>
<evidence type="ECO:0000256" key="13">
    <source>
        <dbReference type="PIRSR" id="PIRSR000239-1"/>
    </source>
</evidence>
<feature type="active site" description="Cysteine sulfenic acid (-SOH) intermediate; for peroxidase activity" evidence="13">
    <location>
        <position position="47"/>
    </location>
</feature>
<dbReference type="STRING" id="640635.SAMN04489806_2200"/>
<dbReference type="InterPro" id="IPR036249">
    <property type="entry name" value="Thioredoxin-like_sf"/>
</dbReference>
<reference evidence="15 16" key="1">
    <citation type="submission" date="2016-10" db="EMBL/GenBank/DDBJ databases">
        <authorList>
            <person name="de Groot N.N."/>
        </authorList>
    </citation>
    <scope>NUCLEOTIDE SEQUENCE [LARGE SCALE GENOMIC DNA]</scope>
    <source>
        <strain evidence="15 16">DSM 21799</strain>
    </source>
</reference>
<name>A0A1H4NIN0_9MICO</name>
<evidence type="ECO:0000256" key="4">
    <source>
        <dbReference type="ARBA" id="ARBA00022559"/>
    </source>
</evidence>
<dbReference type="PIRSF" id="PIRSF000239">
    <property type="entry name" value="AHPC"/>
    <property type="match status" value="1"/>
</dbReference>
<keyword evidence="5" id="KW-0049">Antioxidant</keyword>
<dbReference type="InterPro" id="IPR000866">
    <property type="entry name" value="AhpC/TSA"/>
</dbReference>
<dbReference type="PROSITE" id="PS51352">
    <property type="entry name" value="THIOREDOXIN_2"/>
    <property type="match status" value="1"/>
</dbReference>
<keyword evidence="4" id="KW-0575">Peroxidase</keyword>
<feature type="domain" description="Thioredoxin" evidence="14">
    <location>
        <begin position="5"/>
        <end position="158"/>
    </location>
</feature>
<keyword evidence="6" id="KW-0560">Oxidoreductase</keyword>
<accession>A0A1H4NIN0</accession>
<dbReference type="EC" id="1.11.1.24" evidence="3"/>